<dbReference type="SUPFAM" id="SSF52833">
    <property type="entry name" value="Thioredoxin-like"/>
    <property type="match status" value="1"/>
</dbReference>
<sequence length="314" mass="33885">MVLYPYKCLFVRFANADVVRGSIHIINLHYFMADDSMKDAIKHEVIEHLEEEAKKYIKKRFPEMYDTPMSTRPKESRLERLALPIAIAFAGLFVGIGLILVAVLGGDGNSSSSGSEGTPTVPVAQAPTDNVPVPSGSADNVPPVTDDDHILGDKDAPVKVVEYSDFACPFCASVHPTLKQIVDEYDGEVAWVYRHFPVLGTNDAAEASECIAELGGNDAFWNFTDYIFDNQATAINAASYEQQAQALGINLSSFQECVSSGRYAQKIQEQMDGGADSGITGTPGNIVIGPDGSAYLVSGAQPISEFKNVIDPLL</sequence>
<dbReference type="InterPro" id="IPR012336">
    <property type="entry name" value="Thioredoxin-like_fold"/>
</dbReference>
<feature type="region of interest" description="Disordered" evidence="6">
    <location>
        <begin position="111"/>
        <end position="144"/>
    </location>
</feature>
<dbReference type="Pfam" id="PF13462">
    <property type="entry name" value="Thioredoxin_4"/>
    <property type="match status" value="1"/>
</dbReference>
<organism evidence="9 10">
    <name type="scientific">Candidatus Spechtbacteria bacterium SB0662_bin_43</name>
    <dbReference type="NCBI Taxonomy" id="2604897"/>
    <lineage>
        <taxon>Bacteria</taxon>
        <taxon>Candidatus Spechtiibacteriota</taxon>
    </lineage>
</organism>
<keyword evidence="7" id="KW-0812">Transmembrane</keyword>
<dbReference type="GO" id="GO:0016491">
    <property type="term" value="F:oxidoreductase activity"/>
    <property type="evidence" value="ECO:0007669"/>
    <property type="project" value="UniProtKB-KW"/>
</dbReference>
<keyword evidence="2" id="KW-0732">Signal</keyword>
<dbReference type="PROSITE" id="PS51352">
    <property type="entry name" value="THIOREDOXIN_2"/>
    <property type="match status" value="1"/>
</dbReference>
<comment type="similarity">
    <text evidence="1">Belongs to the thioredoxin family. DsbA subfamily.</text>
</comment>
<evidence type="ECO:0000313" key="10">
    <source>
        <dbReference type="Proteomes" id="UP000449092"/>
    </source>
</evidence>
<dbReference type="PANTHER" id="PTHR13887">
    <property type="entry name" value="GLUTATHIONE S-TRANSFERASE KAPPA"/>
    <property type="match status" value="1"/>
</dbReference>
<accession>A0A845DBL7</accession>
<keyword evidence="5" id="KW-0676">Redox-active center</keyword>
<evidence type="ECO:0000256" key="5">
    <source>
        <dbReference type="ARBA" id="ARBA00023284"/>
    </source>
</evidence>
<keyword evidence="4" id="KW-1015">Disulfide bond</keyword>
<dbReference type="InterPro" id="IPR036249">
    <property type="entry name" value="Thioredoxin-like_sf"/>
</dbReference>
<evidence type="ECO:0000256" key="3">
    <source>
        <dbReference type="ARBA" id="ARBA00023002"/>
    </source>
</evidence>
<evidence type="ECO:0000259" key="8">
    <source>
        <dbReference type="PROSITE" id="PS51352"/>
    </source>
</evidence>
<dbReference type="Gene3D" id="3.40.30.10">
    <property type="entry name" value="Glutaredoxin"/>
    <property type="match status" value="1"/>
</dbReference>
<evidence type="ECO:0000256" key="2">
    <source>
        <dbReference type="ARBA" id="ARBA00022729"/>
    </source>
</evidence>
<dbReference type="Proteomes" id="UP000449092">
    <property type="component" value="Unassembled WGS sequence"/>
</dbReference>
<name>A0A845DBL7_9BACT</name>
<proteinExistence type="inferred from homology"/>
<evidence type="ECO:0000256" key="7">
    <source>
        <dbReference type="SAM" id="Phobius"/>
    </source>
</evidence>
<keyword evidence="7" id="KW-0472">Membrane</keyword>
<feature type="transmembrane region" description="Helical" evidence="7">
    <location>
        <begin position="81"/>
        <end position="105"/>
    </location>
</feature>
<keyword evidence="3" id="KW-0560">Oxidoreductase</keyword>
<reference evidence="9 10" key="1">
    <citation type="submission" date="2019-09" db="EMBL/GenBank/DDBJ databases">
        <title>Characterisation of the sponge microbiome using genome-centric metagenomics.</title>
        <authorList>
            <person name="Engelberts J.P."/>
            <person name="Robbins S.J."/>
            <person name="De Goeij J.M."/>
            <person name="Aranda M."/>
            <person name="Bell S.C."/>
            <person name="Webster N.S."/>
        </authorList>
    </citation>
    <scope>NUCLEOTIDE SEQUENCE [LARGE SCALE GENOMIC DNA]</scope>
    <source>
        <strain evidence="9">SB0662_bin_43</strain>
    </source>
</reference>
<comment type="caution">
    <text evidence="9">The sequence shown here is derived from an EMBL/GenBank/DDBJ whole genome shotgun (WGS) entry which is preliminary data.</text>
</comment>
<gene>
    <name evidence="9" type="ORF">F4X82_02895</name>
</gene>
<evidence type="ECO:0000256" key="4">
    <source>
        <dbReference type="ARBA" id="ARBA00023157"/>
    </source>
</evidence>
<dbReference type="PANTHER" id="PTHR13887:SF14">
    <property type="entry name" value="DISULFIDE BOND FORMATION PROTEIN D"/>
    <property type="match status" value="1"/>
</dbReference>
<protein>
    <submittedName>
        <fullName evidence="9">DsbA family protein</fullName>
    </submittedName>
</protein>
<evidence type="ECO:0000256" key="6">
    <source>
        <dbReference type="SAM" id="MobiDB-lite"/>
    </source>
</evidence>
<keyword evidence="7" id="KW-1133">Transmembrane helix</keyword>
<evidence type="ECO:0000256" key="1">
    <source>
        <dbReference type="ARBA" id="ARBA00005791"/>
    </source>
</evidence>
<dbReference type="InterPro" id="IPR013766">
    <property type="entry name" value="Thioredoxin_domain"/>
</dbReference>
<feature type="domain" description="Thioredoxin" evidence="8">
    <location>
        <begin position="120"/>
        <end position="314"/>
    </location>
</feature>
<dbReference type="EMBL" id="VXOY01000025">
    <property type="protein sequence ID" value="MYE38438.1"/>
    <property type="molecule type" value="Genomic_DNA"/>
</dbReference>
<evidence type="ECO:0000313" key="9">
    <source>
        <dbReference type="EMBL" id="MYE38438.1"/>
    </source>
</evidence>
<dbReference type="AlphaFoldDB" id="A0A845DBL7"/>